<dbReference type="Proteomes" id="UP000240535">
    <property type="component" value="Unassembled WGS sequence"/>
</dbReference>
<sequence length="227" mass="25374">MKRIGILGGMGPLATIDLYTKMVELTDAKQDQDNIPIIIDNYPQIPDRTTYILNKGRDPFPYMKESAIRLKNAGCEVICIACNTAHYFADRLTKECGINILHIADITTKAIEKNYPNAKKIAVIATTGTTKAKIYQDKLVKSGYEVVIIPDPLMENIMDCIYKGAKANNLNSYIDVFNNTMDKIEADVYIAACTEIPLFLPYATKKEKFVDATFELAKAAVKFSLEK</sequence>
<comment type="similarity">
    <text evidence="1">Belongs to the aspartate/glutamate racemases family.</text>
</comment>
<dbReference type="NCBIfam" id="TIGR00035">
    <property type="entry name" value="asp_race"/>
    <property type="match status" value="1"/>
</dbReference>
<dbReference type="AlphaFoldDB" id="A0A2P8QYZ7"/>
<accession>A0A2P8QYZ7</accession>
<proteinExistence type="inferred from homology"/>
<dbReference type="GO" id="GO:0047661">
    <property type="term" value="F:amino-acid racemase activity"/>
    <property type="evidence" value="ECO:0007669"/>
    <property type="project" value="InterPro"/>
</dbReference>
<gene>
    <name evidence="3" type="ORF">CQ405_07790</name>
</gene>
<dbReference type="PANTHER" id="PTHR21198">
    <property type="entry name" value="GLUTAMATE RACEMASE"/>
    <property type="match status" value="1"/>
</dbReference>
<dbReference type="OrthoDB" id="9803739at2"/>
<dbReference type="RefSeq" id="WP_106872397.1">
    <property type="nucleotide sequence ID" value="NZ_CP053841.1"/>
</dbReference>
<dbReference type="PANTHER" id="PTHR21198:SF7">
    <property type="entry name" value="ASPARTATE-GLUTAMATE RACEMASE FAMILY"/>
    <property type="match status" value="1"/>
</dbReference>
<dbReference type="SUPFAM" id="SSF53681">
    <property type="entry name" value="Aspartate/glutamate racemase"/>
    <property type="match status" value="2"/>
</dbReference>
<dbReference type="InterPro" id="IPR001920">
    <property type="entry name" value="Asp/Glu_race"/>
</dbReference>
<evidence type="ECO:0000313" key="3">
    <source>
        <dbReference type="EMBL" id="PSM51462.1"/>
    </source>
</evidence>
<name>A0A2P8QYZ7_9BACT</name>
<keyword evidence="2" id="KW-0413">Isomerase</keyword>
<dbReference type="Gene3D" id="3.40.50.1860">
    <property type="match status" value="2"/>
</dbReference>
<dbReference type="EMBL" id="PDHH01000007">
    <property type="protein sequence ID" value="PSM51462.1"/>
    <property type="molecule type" value="Genomic_DNA"/>
</dbReference>
<dbReference type="InterPro" id="IPR015942">
    <property type="entry name" value="Asp/Glu/hydantoin_racemase"/>
</dbReference>
<evidence type="ECO:0000313" key="4">
    <source>
        <dbReference type="Proteomes" id="UP000240535"/>
    </source>
</evidence>
<evidence type="ECO:0000256" key="2">
    <source>
        <dbReference type="ARBA" id="ARBA00023235"/>
    </source>
</evidence>
<dbReference type="Pfam" id="PF01177">
    <property type="entry name" value="Asp_Glu_race"/>
    <property type="match status" value="1"/>
</dbReference>
<keyword evidence="4" id="KW-1185">Reference proteome</keyword>
<protein>
    <submittedName>
        <fullName evidence="3">Aspartate racemase</fullName>
    </submittedName>
</protein>
<dbReference type="InterPro" id="IPR004380">
    <property type="entry name" value="Asp_race"/>
</dbReference>
<organism evidence="3 4">
    <name type="scientific">Campylobacter blaseri</name>
    <dbReference type="NCBI Taxonomy" id="2042961"/>
    <lineage>
        <taxon>Bacteria</taxon>
        <taxon>Pseudomonadati</taxon>
        <taxon>Campylobacterota</taxon>
        <taxon>Epsilonproteobacteria</taxon>
        <taxon>Campylobacterales</taxon>
        <taxon>Campylobacteraceae</taxon>
        <taxon>Campylobacter</taxon>
    </lineage>
</organism>
<comment type="caution">
    <text evidence="3">The sequence shown here is derived from an EMBL/GenBank/DDBJ whole genome shotgun (WGS) entry which is preliminary data.</text>
</comment>
<evidence type="ECO:0000256" key="1">
    <source>
        <dbReference type="ARBA" id="ARBA00007847"/>
    </source>
</evidence>
<reference evidence="4" key="1">
    <citation type="submission" date="2017-10" db="EMBL/GenBank/DDBJ databases">
        <title>Campylobacter species from seals.</title>
        <authorList>
            <person name="Gilbert M.J."/>
            <person name="Zomer A.L."/>
            <person name="Timmerman A.J."/>
            <person name="Duim B."/>
            <person name="Wagenaar J.A."/>
        </authorList>
    </citation>
    <scope>NUCLEOTIDE SEQUENCE [LARGE SCALE GENOMIC DNA]</scope>
    <source>
        <strain evidence="4">17S00004-5</strain>
    </source>
</reference>